<evidence type="ECO:0000256" key="11">
    <source>
        <dbReference type="ARBA" id="ARBA00048701"/>
    </source>
</evidence>
<comment type="catalytic activity">
    <reaction evidence="1">
        <text>9-(9Z-hexadecenoyloxy)-octadecanoate + H2O = (9Z)-hexadecenoate + 9-hydroxy-octadecanoate + H(+)</text>
        <dbReference type="Rhea" id="RHEA:52068"/>
        <dbReference type="ChEBI" id="CHEBI:15377"/>
        <dbReference type="ChEBI" id="CHEBI:15378"/>
        <dbReference type="ChEBI" id="CHEBI:32372"/>
        <dbReference type="ChEBI" id="CHEBI:136286"/>
        <dbReference type="ChEBI" id="CHEBI:136309"/>
    </reaction>
    <physiologicalReaction direction="left-to-right" evidence="1">
        <dbReference type="Rhea" id="RHEA:52069"/>
    </physiologicalReaction>
</comment>
<feature type="transmembrane region" description="Helical" evidence="17">
    <location>
        <begin position="106"/>
        <end position="126"/>
    </location>
</feature>
<comment type="catalytic activity">
    <reaction evidence="12">
        <text>9-(9Z-octadecenoyloxy)-octadecanoate + H2O = 9-hydroxy-octadecanoate + (9Z)-octadecenoate + H(+)</text>
        <dbReference type="Rhea" id="RHEA:52048"/>
        <dbReference type="ChEBI" id="CHEBI:15377"/>
        <dbReference type="ChEBI" id="CHEBI:15378"/>
        <dbReference type="ChEBI" id="CHEBI:30823"/>
        <dbReference type="ChEBI" id="CHEBI:136282"/>
        <dbReference type="ChEBI" id="CHEBI:136286"/>
    </reaction>
    <physiologicalReaction direction="left-to-right" evidence="12">
        <dbReference type="Rhea" id="RHEA:52049"/>
    </physiologicalReaction>
</comment>
<evidence type="ECO:0000256" key="6">
    <source>
        <dbReference type="ARBA" id="ARBA00023136"/>
    </source>
</evidence>
<protein>
    <submittedName>
        <fullName evidence="19">Androgen-induced gene 1 protein-like</fullName>
    </submittedName>
</protein>
<evidence type="ECO:0000256" key="4">
    <source>
        <dbReference type="ARBA" id="ARBA00022692"/>
    </source>
</evidence>
<evidence type="ECO:0000256" key="14">
    <source>
        <dbReference type="ARBA" id="ARBA00049296"/>
    </source>
</evidence>
<keyword evidence="5 17" id="KW-1133">Transmembrane helix</keyword>
<evidence type="ECO:0000256" key="17">
    <source>
        <dbReference type="SAM" id="Phobius"/>
    </source>
</evidence>
<comment type="catalytic activity">
    <reaction evidence="13">
        <text>9-octadecanoyloxy-octadecanoate + H2O = 9-hydroxy-octadecanoate + octadecanoate + H(+)</text>
        <dbReference type="Rhea" id="RHEA:52096"/>
        <dbReference type="ChEBI" id="CHEBI:15377"/>
        <dbReference type="ChEBI" id="CHEBI:15378"/>
        <dbReference type="ChEBI" id="CHEBI:25629"/>
        <dbReference type="ChEBI" id="CHEBI:136286"/>
        <dbReference type="ChEBI" id="CHEBI:136373"/>
    </reaction>
    <physiologicalReaction direction="left-to-right" evidence="13">
        <dbReference type="Rhea" id="RHEA:52097"/>
    </physiologicalReaction>
</comment>
<keyword evidence="6 17" id="KW-0472">Membrane</keyword>
<evidence type="ECO:0000256" key="1">
    <source>
        <dbReference type="ARBA" id="ARBA00000923"/>
    </source>
</evidence>
<evidence type="ECO:0000256" key="13">
    <source>
        <dbReference type="ARBA" id="ARBA00049221"/>
    </source>
</evidence>
<feature type="transmembrane region" description="Helical" evidence="17">
    <location>
        <begin position="176"/>
        <end position="195"/>
    </location>
</feature>
<dbReference type="eggNOG" id="KOG3989">
    <property type="taxonomic scope" value="Eukaryota"/>
</dbReference>
<evidence type="ECO:0000256" key="5">
    <source>
        <dbReference type="ARBA" id="ARBA00022989"/>
    </source>
</evidence>
<evidence type="ECO:0000256" key="16">
    <source>
        <dbReference type="ARBA" id="ARBA00049428"/>
    </source>
</evidence>
<evidence type="ECO:0000256" key="8">
    <source>
        <dbReference type="ARBA" id="ARBA00047427"/>
    </source>
</evidence>
<evidence type="ECO:0000313" key="18">
    <source>
        <dbReference type="Proteomes" id="UP000189705"/>
    </source>
</evidence>
<comment type="catalytic activity">
    <reaction evidence="14">
        <text>13-(9Z-octadecenoyloxy)-octadecanoate + H2O = 13-hydroxy-octadecanoate + (9Z)-octadecenoate + H(+)</text>
        <dbReference type="Rhea" id="RHEA:52064"/>
        <dbReference type="ChEBI" id="CHEBI:15377"/>
        <dbReference type="ChEBI" id="CHEBI:15378"/>
        <dbReference type="ChEBI" id="CHEBI:30823"/>
        <dbReference type="ChEBI" id="CHEBI:136303"/>
        <dbReference type="ChEBI" id="CHEBI:136304"/>
    </reaction>
    <physiologicalReaction direction="left-to-right" evidence="14">
        <dbReference type="Rhea" id="RHEA:52065"/>
    </physiologicalReaction>
</comment>
<accession>A0A1U7RIT8</accession>
<dbReference type="PANTHER" id="PTHR10989">
    <property type="entry name" value="ANDROGEN-INDUCED PROTEIN 1-RELATED"/>
    <property type="match status" value="1"/>
</dbReference>
<dbReference type="Proteomes" id="UP000189705">
    <property type="component" value="Unplaced"/>
</dbReference>
<dbReference type="InParanoid" id="A0A1U7RIT8"/>
<evidence type="ECO:0000256" key="10">
    <source>
        <dbReference type="ARBA" id="ARBA00048680"/>
    </source>
</evidence>
<comment type="catalytic activity">
    <reaction evidence="10">
        <text>12-octadecanoyloxy-octadecanoate + H2O = 12-hydroxyoctadecanoate + octadecanoate + H(+)</text>
        <dbReference type="Rhea" id="RHEA:52080"/>
        <dbReference type="ChEBI" id="CHEBI:15377"/>
        <dbReference type="ChEBI" id="CHEBI:15378"/>
        <dbReference type="ChEBI" id="CHEBI:25629"/>
        <dbReference type="ChEBI" id="CHEBI:84201"/>
        <dbReference type="ChEBI" id="CHEBI:136330"/>
    </reaction>
    <physiologicalReaction direction="left-to-right" evidence="10">
        <dbReference type="Rhea" id="RHEA:52081"/>
    </physiologicalReaction>
</comment>
<comment type="subcellular location">
    <subcellularLocation>
        <location evidence="2">Endomembrane system</location>
        <topology evidence="2">Multi-pass membrane protein</topology>
    </subcellularLocation>
</comment>
<feature type="transmembrane region" description="Helical" evidence="17">
    <location>
        <begin position="68"/>
        <end position="86"/>
    </location>
</feature>
<dbReference type="GO" id="GO:0012505">
    <property type="term" value="C:endomembrane system"/>
    <property type="evidence" value="ECO:0007669"/>
    <property type="project" value="UniProtKB-SubCell"/>
</dbReference>
<comment type="catalytic activity">
    <reaction evidence="11">
        <text>12-(9Z-octadecenoyloxy)-octadecanoate + H2O = 12-hydroxyoctadecanoate + (9Z)-octadecenoate + H(+)</text>
        <dbReference type="Rhea" id="RHEA:52060"/>
        <dbReference type="ChEBI" id="CHEBI:15377"/>
        <dbReference type="ChEBI" id="CHEBI:15378"/>
        <dbReference type="ChEBI" id="CHEBI:30823"/>
        <dbReference type="ChEBI" id="CHEBI:84201"/>
        <dbReference type="ChEBI" id="CHEBI:136302"/>
    </reaction>
    <physiologicalReaction direction="left-to-right" evidence="11">
        <dbReference type="Rhea" id="RHEA:52061"/>
    </physiologicalReaction>
</comment>
<dbReference type="PANTHER" id="PTHR10989:SF22">
    <property type="entry name" value="ANDROGEN DEPENDENT TFPI REGULATING PROTEIN"/>
    <property type="match status" value="1"/>
</dbReference>
<comment type="similarity">
    <text evidence="3">Belongs to the AIG1 family.</text>
</comment>
<evidence type="ECO:0000256" key="3">
    <source>
        <dbReference type="ARBA" id="ARBA00009300"/>
    </source>
</evidence>
<name>A0A1U7RIT8_ALLSI</name>
<evidence type="ECO:0000256" key="9">
    <source>
        <dbReference type="ARBA" id="ARBA00047863"/>
    </source>
</evidence>
<keyword evidence="18" id="KW-1185">Reference proteome</keyword>
<reference evidence="19" key="1">
    <citation type="submission" date="2025-08" db="UniProtKB">
        <authorList>
            <consortium name="RefSeq"/>
        </authorList>
    </citation>
    <scope>IDENTIFICATION</scope>
</reference>
<comment type="catalytic activity">
    <reaction evidence="16">
        <text>12-(9Z-hexadecenoyloxy)-octadecanoate + H2O = 12-hydroxyoctadecanoate + (9Z)-hexadecenoate + H(+)</text>
        <dbReference type="Rhea" id="RHEA:52072"/>
        <dbReference type="ChEBI" id="CHEBI:15377"/>
        <dbReference type="ChEBI" id="CHEBI:15378"/>
        <dbReference type="ChEBI" id="CHEBI:32372"/>
        <dbReference type="ChEBI" id="CHEBI:84201"/>
        <dbReference type="ChEBI" id="CHEBI:136312"/>
    </reaction>
    <physiologicalReaction direction="left-to-right" evidence="16">
        <dbReference type="Rhea" id="RHEA:52073"/>
    </physiologicalReaction>
</comment>
<evidence type="ECO:0000256" key="7">
    <source>
        <dbReference type="ARBA" id="ARBA00047368"/>
    </source>
</evidence>
<comment type="catalytic activity">
    <reaction evidence="9">
        <text>9-hexadecanoyloxy-octadecanoate + H2O = 9-hydroxy-octadecanoate + hexadecanoate + H(+)</text>
        <dbReference type="Rhea" id="RHEA:52052"/>
        <dbReference type="ChEBI" id="CHEBI:7896"/>
        <dbReference type="ChEBI" id="CHEBI:15377"/>
        <dbReference type="ChEBI" id="CHEBI:15378"/>
        <dbReference type="ChEBI" id="CHEBI:83670"/>
        <dbReference type="ChEBI" id="CHEBI:136286"/>
    </reaction>
    <physiologicalReaction direction="left-to-right" evidence="9">
        <dbReference type="Rhea" id="RHEA:52053"/>
    </physiologicalReaction>
</comment>
<evidence type="ECO:0000256" key="2">
    <source>
        <dbReference type="ARBA" id="ARBA00004127"/>
    </source>
</evidence>
<evidence type="ECO:0000256" key="15">
    <source>
        <dbReference type="ARBA" id="ARBA00049322"/>
    </source>
</evidence>
<keyword evidence="4 17" id="KW-0812">Transmembrane</keyword>
<dbReference type="KEGG" id="asn:102380820"/>
<gene>
    <name evidence="19" type="primary">LOC102380820</name>
</gene>
<evidence type="ECO:0000256" key="12">
    <source>
        <dbReference type="ARBA" id="ARBA00048800"/>
    </source>
</evidence>
<comment type="catalytic activity">
    <reaction evidence="15">
        <text>13-(9Z-hexadecenoyloxy)-octadecanoate + H2O = 13-hydroxy-octadecanoate + (9Z)-hexadecenoate + H(+)</text>
        <dbReference type="Rhea" id="RHEA:52076"/>
        <dbReference type="ChEBI" id="CHEBI:15377"/>
        <dbReference type="ChEBI" id="CHEBI:15378"/>
        <dbReference type="ChEBI" id="CHEBI:32372"/>
        <dbReference type="ChEBI" id="CHEBI:136304"/>
        <dbReference type="ChEBI" id="CHEBI:136315"/>
    </reaction>
    <physiologicalReaction direction="left-to-right" evidence="15">
        <dbReference type="Rhea" id="RHEA:52077"/>
    </physiologicalReaction>
</comment>
<proteinExistence type="inferred from homology"/>
<dbReference type="GeneID" id="102380820"/>
<dbReference type="InterPro" id="IPR006838">
    <property type="entry name" value="ADTRP_AIG1"/>
</dbReference>
<sequence length="248" mass="28340">MTKLLYRAEVCHPRCTQQLSVPSRSGEARRGCNRAMRSSPLGCLRSVSKHVGRHENPRGRGAGCDTRVLQILQTVLFGLCTLIDAVHMFLPTRQRSISRLLPLKDFIFSVLVFPVGLFVAITFWTLYAYDRELVYPKELDEVNPSWLNHTMHTTILPLLLIELVSCPHKYPHKLKGIIGLSIFGSSYLTWIIWVNHASGIWVYPILEVLGRAGKALLFFTCYLEMVGFYFLGDKLTKLLWGETHKHKK</sequence>
<evidence type="ECO:0000313" key="19">
    <source>
        <dbReference type="RefSeq" id="XP_006024150.2"/>
    </source>
</evidence>
<comment type="catalytic activity">
    <reaction evidence="7">
        <text>12-hexadecanoyloxy-octadecanoate + H2O = 12-hydroxyoctadecanoate + hexadecanoate + H(+)</text>
        <dbReference type="Rhea" id="RHEA:52056"/>
        <dbReference type="ChEBI" id="CHEBI:7896"/>
        <dbReference type="ChEBI" id="CHEBI:15377"/>
        <dbReference type="ChEBI" id="CHEBI:15378"/>
        <dbReference type="ChEBI" id="CHEBI:83677"/>
        <dbReference type="ChEBI" id="CHEBI:84201"/>
    </reaction>
    <physiologicalReaction direction="left-to-right" evidence="7">
        <dbReference type="Rhea" id="RHEA:52057"/>
    </physiologicalReaction>
</comment>
<dbReference type="RefSeq" id="XP_006024150.2">
    <property type="nucleotide sequence ID" value="XM_006024088.3"/>
</dbReference>
<dbReference type="GO" id="GO:0016020">
    <property type="term" value="C:membrane"/>
    <property type="evidence" value="ECO:0007669"/>
    <property type="project" value="InterPro"/>
</dbReference>
<feature type="transmembrane region" description="Helical" evidence="17">
    <location>
        <begin position="215"/>
        <end position="232"/>
    </location>
</feature>
<organism evidence="18 19">
    <name type="scientific">Alligator sinensis</name>
    <name type="common">Chinese alligator</name>
    <dbReference type="NCBI Taxonomy" id="38654"/>
    <lineage>
        <taxon>Eukaryota</taxon>
        <taxon>Metazoa</taxon>
        <taxon>Chordata</taxon>
        <taxon>Craniata</taxon>
        <taxon>Vertebrata</taxon>
        <taxon>Euteleostomi</taxon>
        <taxon>Archelosauria</taxon>
        <taxon>Archosauria</taxon>
        <taxon>Crocodylia</taxon>
        <taxon>Alligatoridae</taxon>
        <taxon>Alligatorinae</taxon>
        <taxon>Alligator</taxon>
    </lineage>
</organism>
<dbReference type="Pfam" id="PF04750">
    <property type="entry name" value="Far-17a_AIG1"/>
    <property type="match status" value="1"/>
</dbReference>
<comment type="catalytic activity">
    <reaction evidence="8">
        <text>13-octadecanoyloxy-octadecanoate + H2O = 13-hydroxy-octadecanoate + octadecanoate + H(+)</text>
        <dbReference type="Rhea" id="RHEA:52084"/>
        <dbReference type="ChEBI" id="CHEBI:15377"/>
        <dbReference type="ChEBI" id="CHEBI:15378"/>
        <dbReference type="ChEBI" id="CHEBI:25629"/>
        <dbReference type="ChEBI" id="CHEBI:136304"/>
        <dbReference type="ChEBI" id="CHEBI:136335"/>
    </reaction>
    <physiologicalReaction direction="left-to-right" evidence="8">
        <dbReference type="Rhea" id="RHEA:52085"/>
    </physiologicalReaction>
</comment>
<dbReference type="AlphaFoldDB" id="A0A1U7RIT8"/>